<comment type="caution">
    <text evidence="3">The sequence shown here is derived from an EMBL/GenBank/DDBJ whole genome shotgun (WGS) entry which is preliminary data.</text>
</comment>
<dbReference type="Gene3D" id="1.10.645.10">
    <property type="entry name" value="Cytochrome-c3 Hydrogenase, chain B"/>
    <property type="match status" value="1"/>
</dbReference>
<dbReference type="Pfam" id="PF00346">
    <property type="entry name" value="Complex1_49kDa"/>
    <property type="match status" value="1"/>
</dbReference>
<name>A0ABT3W887_9PROT</name>
<evidence type="ECO:0000259" key="2">
    <source>
        <dbReference type="Pfam" id="PF00346"/>
    </source>
</evidence>
<feature type="domain" description="NADH-quinone oxidoreductase subunit D" evidence="2">
    <location>
        <begin position="315"/>
        <end position="399"/>
    </location>
</feature>
<dbReference type="InterPro" id="IPR052197">
    <property type="entry name" value="ComplexI_49kDa-like"/>
</dbReference>
<reference evidence="3 4" key="1">
    <citation type="submission" date="2022-07" db="EMBL/GenBank/DDBJ databases">
        <title>Bombella genomes.</title>
        <authorList>
            <person name="Harer L."/>
            <person name="Styblova S."/>
            <person name="Ehrmann M."/>
        </authorList>
    </citation>
    <scope>NUCLEOTIDE SEQUENCE [LARGE SCALE GENOMIC DNA]</scope>
    <source>
        <strain evidence="3 4">TMW 2.2558</strain>
    </source>
</reference>
<dbReference type="Proteomes" id="UP001165648">
    <property type="component" value="Unassembled WGS sequence"/>
</dbReference>
<protein>
    <recommendedName>
        <fullName evidence="2">NADH-quinone oxidoreductase subunit D domain-containing protein</fullName>
    </recommendedName>
</protein>
<accession>A0ABT3W887</accession>
<dbReference type="InterPro" id="IPR001135">
    <property type="entry name" value="NADH_Q_OxRdtase_suD"/>
</dbReference>
<dbReference type="RefSeq" id="WP_266106980.1">
    <property type="nucleotide sequence ID" value="NZ_JANIDW010000003.1"/>
</dbReference>
<evidence type="ECO:0000256" key="1">
    <source>
        <dbReference type="ARBA" id="ARBA00023002"/>
    </source>
</evidence>
<dbReference type="SUPFAM" id="SSF56762">
    <property type="entry name" value="HydB/Nqo4-like"/>
    <property type="match status" value="1"/>
</dbReference>
<dbReference type="PANTHER" id="PTHR43485:SF1">
    <property type="entry name" value="FORMATE HYDROGENLYASE SUBUNIT 5-RELATED"/>
    <property type="match status" value="1"/>
</dbReference>
<sequence>MMVEAPILEGGERVGLFHYCVSASGWLHFLQQNERRVALLAFWADEAWATALFLCAGEQPLLVSTAIEQGHYQAVSPYFPAAQWGERMARDLWGVEAWSARDDSPALDDGSWFLTTPLATHPLPVADGGGQPLPACRMEPSQTQVPGLLAIDYALSEGVMQQIEVQIAAGHRGVLSRLIGLSPQEALPLISRITASGFVSHPLAFVRALEQAEGRRPNPQERDRRLILLEVERIGAHLFDLRQIAHSVGGGLIASLCDHAREALAALCEEYGLSRRLTDSIVLERASEETGILPFVQALLLMVRPRLMQIKQVMGVLDNRLKNSAIIPTGLAWEYALGGVVGRASGRYVDFRLMDEGMRVQALGGARRHEGDAWARYRQRIVECEESLRIMEQIVASFGQDSGGEVIPRTDEGLGVAEGAYGDVWYHLQLEAGRITKIQIRDPVLPLLAVLGTVLEGQPPEEVEVMLTSLGISPAGAAL</sequence>
<dbReference type="SUPFAM" id="SSF143243">
    <property type="entry name" value="Nqo5-like"/>
    <property type="match status" value="1"/>
</dbReference>
<dbReference type="EMBL" id="JANIDW010000003">
    <property type="protein sequence ID" value="MCX5615121.1"/>
    <property type="molecule type" value="Genomic_DNA"/>
</dbReference>
<organism evidence="3 4">
    <name type="scientific">Bombella saccharophila</name>
    <dbReference type="NCBI Taxonomy" id="2967338"/>
    <lineage>
        <taxon>Bacteria</taxon>
        <taxon>Pseudomonadati</taxon>
        <taxon>Pseudomonadota</taxon>
        <taxon>Alphaproteobacteria</taxon>
        <taxon>Acetobacterales</taxon>
        <taxon>Acetobacteraceae</taxon>
        <taxon>Bombella</taxon>
    </lineage>
</organism>
<proteinExistence type="predicted"/>
<keyword evidence="1" id="KW-0560">Oxidoreductase</keyword>
<dbReference type="InterPro" id="IPR029014">
    <property type="entry name" value="NiFe-Hase_large"/>
</dbReference>
<evidence type="ECO:0000313" key="3">
    <source>
        <dbReference type="EMBL" id="MCX5615121.1"/>
    </source>
</evidence>
<dbReference type="PANTHER" id="PTHR43485">
    <property type="entry name" value="HYDROGENASE-4 COMPONENT G"/>
    <property type="match status" value="1"/>
</dbReference>
<gene>
    <name evidence="3" type="ORF">NQF64_07675</name>
</gene>
<dbReference type="InterPro" id="IPR037232">
    <property type="entry name" value="NADH_quin_OxRdtase_su_C/D-like"/>
</dbReference>
<keyword evidence="4" id="KW-1185">Reference proteome</keyword>
<evidence type="ECO:0000313" key="4">
    <source>
        <dbReference type="Proteomes" id="UP001165648"/>
    </source>
</evidence>